<protein>
    <submittedName>
        <fullName evidence="2">Uncharacterized protein</fullName>
    </submittedName>
</protein>
<dbReference type="EMBL" id="GBRD01016030">
    <property type="protein sequence ID" value="JAG49796.1"/>
    <property type="molecule type" value="Transcribed_RNA"/>
</dbReference>
<sequence length="133" mass="15083">MALPLRMDLCRKRSRNPNEDEASEFTPLSKRINNLHLNTFPLPKSLVESETKTEAHKELVAANERLSSLQYDVSRGVDDAPASQAPPQWPPQYSPEMSSSENPFYYESTAFSTSCINRGCKGSQHPTFKRCYK</sequence>
<feature type="region of interest" description="Disordered" evidence="1">
    <location>
        <begin position="74"/>
        <end position="101"/>
    </location>
</feature>
<accession>A0A0K8S934</accession>
<evidence type="ECO:0000256" key="1">
    <source>
        <dbReference type="SAM" id="MobiDB-lite"/>
    </source>
</evidence>
<evidence type="ECO:0000313" key="2">
    <source>
        <dbReference type="EMBL" id="JAG49796.1"/>
    </source>
</evidence>
<organism evidence="2">
    <name type="scientific">Lygus hesperus</name>
    <name type="common">Western plant bug</name>
    <dbReference type="NCBI Taxonomy" id="30085"/>
    <lineage>
        <taxon>Eukaryota</taxon>
        <taxon>Metazoa</taxon>
        <taxon>Ecdysozoa</taxon>
        <taxon>Arthropoda</taxon>
        <taxon>Hexapoda</taxon>
        <taxon>Insecta</taxon>
        <taxon>Pterygota</taxon>
        <taxon>Neoptera</taxon>
        <taxon>Paraneoptera</taxon>
        <taxon>Hemiptera</taxon>
        <taxon>Heteroptera</taxon>
        <taxon>Panheteroptera</taxon>
        <taxon>Cimicomorpha</taxon>
        <taxon>Miridae</taxon>
        <taxon>Mirini</taxon>
        <taxon>Lygus</taxon>
    </lineage>
</organism>
<proteinExistence type="predicted"/>
<dbReference type="AlphaFoldDB" id="A0A0K8S934"/>
<feature type="region of interest" description="Disordered" evidence="1">
    <location>
        <begin position="1"/>
        <end position="27"/>
    </location>
</feature>
<name>A0A0K8S934_LYGHE</name>
<reference evidence="2" key="1">
    <citation type="submission" date="2014-09" db="EMBL/GenBank/DDBJ databases">
        <authorList>
            <person name="Magalhaes I.L.F."/>
            <person name="Oliveira U."/>
            <person name="Santos F.R."/>
            <person name="Vidigal T.H.D.A."/>
            <person name="Brescovit A.D."/>
            <person name="Santos A.J."/>
        </authorList>
    </citation>
    <scope>NUCLEOTIDE SEQUENCE</scope>
</reference>